<evidence type="ECO:0000256" key="5">
    <source>
        <dbReference type="SAM" id="MobiDB-lite"/>
    </source>
</evidence>
<proteinExistence type="inferred from homology"/>
<accession>D6TD14</accession>
<keyword evidence="4" id="KW-0233">DNA recombination</keyword>
<dbReference type="InterPro" id="IPR047653">
    <property type="entry name" value="Tn3-like_transpos"/>
</dbReference>
<dbReference type="GO" id="GO:0003677">
    <property type="term" value="F:DNA binding"/>
    <property type="evidence" value="ECO:0007669"/>
    <property type="project" value="UniProtKB-KW"/>
</dbReference>
<dbReference type="Proteomes" id="UP000004508">
    <property type="component" value="Unassembled WGS sequence"/>
</dbReference>
<evidence type="ECO:0000259" key="6">
    <source>
        <dbReference type="Pfam" id="PF01526"/>
    </source>
</evidence>
<evidence type="ECO:0000313" key="9">
    <source>
        <dbReference type="Proteomes" id="UP000004508"/>
    </source>
</evidence>
<dbReference type="InterPro" id="IPR025296">
    <property type="entry name" value="DUF4158"/>
</dbReference>
<name>D6TD14_KTERA</name>
<evidence type="ECO:0000256" key="3">
    <source>
        <dbReference type="ARBA" id="ARBA00023125"/>
    </source>
</evidence>
<dbReference type="AlphaFoldDB" id="D6TD14"/>
<dbReference type="NCBIfam" id="NF033527">
    <property type="entry name" value="transpos_Tn3"/>
    <property type="match status" value="1"/>
</dbReference>
<evidence type="ECO:0000259" key="7">
    <source>
        <dbReference type="Pfam" id="PF13700"/>
    </source>
</evidence>
<organism evidence="8 9">
    <name type="scientific">Ktedonobacter racemifer DSM 44963</name>
    <dbReference type="NCBI Taxonomy" id="485913"/>
    <lineage>
        <taxon>Bacteria</taxon>
        <taxon>Bacillati</taxon>
        <taxon>Chloroflexota</taxon>
        <taxon>Ktedonobacteria</taxon>
        <taxon>Ktedonobacterales</taxon>
        <taxon>Ktedonobacteraceae</taxon>
        <taxon>Ktedonobacter</taxon>
    </lineage>
</organism>
<dbReference type="InterPro" id="IPR002513">
    <property type="entry name" value="Tn3_Tnp_DDE_dom"/>
</dbReference>
<dbReference type="Pfam" id="PF13700">
    <property type="entry name" value="DUF4158"/>
    <property type="match status" value="1"/>
</dbReference>
<gene>
    <name evidence="8" type="ORF">Krac_11663</name>
</gene>
<feature type="region of interest" description="Disordered" evidence="5">
    <location>
        <begin position="1111"/>
        <end position="1134"/>
    </location>
</feature>
<dbReference type="STRING" id="485913.Krac_11663"/>
<dbReference type="GO" id="GO:0006313">
    <property type="term" value="P:DNA transposition"/>
    <property type="evidence" value="ECO:0007669"/>
    <property type="project" value="InterPro"/>
</dbReference>
<dbReference type="GO" id="GO:0004803">
    <property type="term" value="F:transposase activity"/>
    <property type="evidence" value="ECO:0007669"/>
    <property type="project" value="InterPro"/>
</dbReference>
<comment type="similarity">
    <text evidence="1">Belongs to the transposase 7 family.</text>
</comment>
<protein>
    <submittedName>
        <fullName evidence="8">Transposase Tn3 family protein</fullName>
    </submittedName>
</protein>
<evidence type="ECO:0000313" key="8">
    <source>
        <dbReference type="EMBL" id="EFH90065.1"/>
    </source>
</evidence>
<sequence length="1134" mass="127524">MAAKGCFTASCYLIALDQPGSVKQCQDMLHRHCLHGGKITARHEKKGAHQIVGDGLLSSHGERTHGLVIEFSTSPGSPSLSEQPFLLQELHSEPLLCYGNSGNFGRGTCGGKSFMPVEYLTEEQEQRYGRYIGEPTPEQLARYFHFNDDDRQLIGQRRGDHNRLGFACQIGTLRFLGTFLADPVNIPVGVIAYVASQLKIKNPQCIVRYAERVQTQQDHAQEIRQHYEYKEFSDRQGGFALMRFLYARAWVGIERPSVLFDVATTWLLDKKVLLPGVTTLTRLISSIRERVAERFWQQVSVVVTPELRTDLEGLLARAGTSRITHLERLRRSPSRPSAPVLVQALSRLAEARSLDVGPQALIHVPANRIKTLAQYAVTTKAQNIATLTEQSRTATLVSFARQLAVTAQDDALDLLDMLIRDLLARSTSDGKKVRLRTLRDLDAAALSLAEIGEKLITPEWTDKQIRTLLTEKQPRITEAVTTIYALARPADDNYYQEIVARYPAVRRFFPALLRTIEFQGNEAGKPLLNALTFLREQERQKTPDFSAAPLEVVPASWKRLVEPKDAPIDRRYYTLCVLERLHEALRRHDVFVEESIRWGDPRAKLLAGEQWERVRPTICQSLGRKVEAKMEFEELARRLDEAYRATSARFPQSGVRIEMVKNKAGQEVDTLILTGLDKVEEPESLQQLRHRVARRQPLIDLPELLLEIQARTGFASEFSHISEARSRLDDLALSVCAVLLAEACNVGLTPMVRKGIPALERDRLLYVQQNYIRPDTISRANARLVDYQATIPLAQAWGGGEVASADGLRFVVPLKTLNAGPNPKYFGTGRGITLVNYTSDQFSGFKNIVVTGTLRDSLVVLEGLLNQETKLQPKELMTDTASYSDVIFGLFHLLGYQFSPRLADVGEARFWRIDPSADYGALNGLARHTINRNLITENWDDLLRVAGSLKLGTVNVTELLKSLQGNGRLSTLAKAIAELGRIAKTLYLLSSIDDPAYRRRILIQLNKGESRHSLARATYFGQKGEVRQRYREGQEEQLGALGLVANAMVLWNTLYMNQALEDMRARGMTVLPEDVERLSPLGYDHINLLGRYTFSLSEEVRQGALRPLREVEEQEETAQEKKPIAINVETQKEA</sequence>
<dbReference type="eggNOG" id="COG4644">
    <property type="taxonomic scope" value="Bacteria"/>
</dbReference>
<evidence type="ECO:0000256" key="2">
    <source>
        <dbReference type="ARBA" id="ARBA00022578"/>
    </source>
</evidence>
<dbReference type="Pfam" id="PF01526">
    <property type="entry name" value="DDE_Tnp_Tn3"/>
    <property type="match status" value="1"/>
</dbReference>
<feature type="domain" description="DUF4158" evidence="7">
    <location>
        <begin position="120"/>
        <end position="286"/>
    </location>
</feature>
<feature type="domain" description="Tn3 transposase DDE" evidence="6">
    <location>
        <begin position="703"/>
        <end position="1092"/>
    </location>
</feature>
<dbReference type="InParanoid" id="D6TD14"/>
<evidence type="ECO:0000256" key="4">
    <source>
        <dbReference type="ARBA" id="ARBA00023172"/>
    </source>
</evidence>
<evidence type="ECO:0000256" key="1">
    <source>
        <dbReference type="ARBA" id="ARBA00009402"/>
    </source>
</evidence>
<keyword evidence="9" id="KW-1185">Reference proteome</keyword>
<keyword evidence="2" id="KW-0815">Transposition</keyword>
<comment type="caution">
    <text evidence="8">The sequence shown here is derived from an EMBL/GenBank/DDBJ whole genome shotgun (WGS) entry which is preliminary data.</text>
</comment>
<keyword evidence="3" id="KW-0238">DNA-binding</keyword>
<dbReference type="EMBL" id="ADVG01000001">
    <property type="protein sequence ID" value="EFH90065.1"/>
    <property type="molecule type" value="Genomic_DNA"/>
</dbReference>
<reference evidence="8 9" key="1">
    <citation type="journal article" date="2011" name="Stand. Genomic Sci.">
        <title>Non-contiguous finished genome sequence and contextual data of the filamentous soil bacterium Ktedonobacter racemifer type strain (SOSP1-21).</title>
        <authorList>
            <person name="Chang Y.J."/>
            <person name="Land M."/>
            <person name="Hauser L."/>
            <person name="Chertkov O."/>
            <person name="Del Rio T.G."/>
            <person name="Nolan M."/>
            <person name="Copeland A."/>
            <person name="Tice H."/>
            <person name="Cheng J.F."/>
            <person name="Lucas S."/>
            <person name="Han C."/>
            <person name="Goodwin L."/>
            <person name="Pitluck S."/>
            <person name="Ivanova N."/>
            <person name="Ovchinikova G."/>
            <person name="Pati A."/>
            <person name="Chen A."/>
            <person name="Palaniappan K."/>
            <person name="Mavromatis K."/>
            <person name="Liolios K."/>
            <person name="Brettin T."/>
            <person name="Fiebig A."/>
            <person name="Rohde M."/>
            <person name="Abt B."/>
            <person name="Goker M."/>
            <person name="Detter J.C."/>
            <person name="Woyke T."/>
            <person name="Bristow J."/>
            <person name="Eisen J.A."/>
            <person name="Markowitz V."/>
            <person name="Hugenholtz P."/>
            <person name="Kyrpides N.C."/>
            <person name="Klenk H.P."/>
            <person name="Lapidus A."/>
        </authorList>
    </citation>
    <scope>NUCLEOTIDE SEQUENCE [LARGE SCALE GENOMIC DNA]</scope>
    <source>
        <strain evidence="9">DSM 44963</strain>
    </source>
</reference>